<dbReference type="PROSITE" id="PS50072">
    <property type="entry name" value="CSA_PPIASE_2"/>
    <property type="match status" value="1"/>
</dbReference>
<dbReference type="InterPro" id="IPR002130">
    <property type="entry name" value="Cyclophilin-type_PPIase_dom"/>
</dbReference>
<protein>
    <submittedName>
        <fullName evidence="2">Peptidyl-prolyl cis-trans isomerase</fullName>
        <ecNumber evidence="2">5.2.1.8</ecNumber>
    </submittedName>
</protein>
<gene>
    <name evidence="2" type="ORF">MNBD_ACTINO02-2177</name>
</gene>
<proteinExistence type="predicted"/>
<dbReference type="InterPro" id="IPR029000">
    <property type="entry name" value="Cyclophilin-like_dom_sf"/>
</dbReference>
<evidence type="ECO:0000313" key="2">
    <source>
        <dbReference type="EMBL" id="VAW09784.1"/>
    </source>
</evidence>
<dbReference type="PANTHER" id="PTHR45625">
    <property type="entry name" value="PEPTIDYL-PROLYL CIS-TRANS ISOMERASE-RELATED"/>
    <property type="match status" value="1"/>
</dbReference>
<evidence type="ECO:0000259" key="1">
    <source>
        <dbReference type="PROSITE" id="PS50072"/>
    </source>
</evidence>
<dbReference type="CDD" id="cd00317">
    <property type="entry name" value="cyclophilin"/>
    <property type="match status" value="1"/>
</dbReference>
<dbReference type="Gene3D" id="2.40.100.10">
    <property type="entry name" value="Cyclophilin-like"/>
    <property type="match status" value="1"/>
</dbReference>
<dbReference type="AlphaFoldDB" id="A0A3B0TMC4"/>
<dbReference type="InterPro" id="IPR044666">
    <property type="entry name" value="Cyclophilin_A-like"/>
</dbReference>
<dbReference type="PANTHER" id="PTHR45625:SF3">
    <property type="entry name" value="PEPTIDYL-PROLYL CIS-TRANS ISOMERASE B-RELATED"/>
    <property type="match status" value="1"/>
</dbReference>
<sequence length="250" mass="26097">MAIKTPLRTLIATALVVSACGGGATVTTTTVTPTPPQITLATTTTQPFARPPASYFEFRQQPAACGAETPPEARDLRFDAPDDMELDPGVKLLATIETSCGPIDLELDPSLAPETVNSFVFLAQSGYYDGTVAHRLIPGFMLQAGDPTATGTGDPGYSLPDEFPSDGFIYEQGVVAMANAGRGTTGSQFFIVTGDASHLQPVFTVIGTVSAGLDTLALIDEVPLGPNIRGEASIPLESIYIESITITPFG</sequence>
<feature type="domain" description="PPIase cyclophilin-type" evidence="1">
    <location>
        <begin position="101"/>
        <end position="246"/>
    </location>
</feature>
<dbReference type="SUPFAM" id="SSF50891">
    <property type="entry name" value="Cyclophilin-like"/>
    <property type="match status" value="1"/>
</dbReference>
<dbReference type="Pfam" id="PF00160">
    <property type="entry name" value="Pro_isomerase"/>
    <property type="match status" value="1"/>
</dbReference>
<keyword evidence="2" id="KW-0413">Isomerase</keyword>
<dbReference type="EC" id="5.2.1.8" evidence="2"/>
<dbReference type="GO" id="GO:0003755">
    <property type="term" value="F:peptidyl-prolyl cis-trans isomerase activity"/>
    <property type="evidence" value="ECO:0007669"/>
    <property type="project" value="UniProtKB-EC"/>
</dbReference>
<name>A0A3B0TMC4_9ZZZZ</name>
<dbReference type="EMBL" id="UOEK01000653">
    <property type="protein sequence ID" value="VAW09784.1"/>
    <property type="molecule type" value="Genomic_DNA"/>
</dbReference>
<dbReference type="PROSITE" id="PS51257">
    <property type="entry name" value="PROKAR_LIPOPROTEIN"/>
    <property type="match status" value="1"/>
</dbReference>
<organism evidence="2">
    <name type="scientific">hydrothermal vent metagenome</name>
    <dbReference type="NCBI Taxonomy" id="652676"/>
    <lineage>
        <taxon>unclassified sequences</taxon>
        <taxon>metagenomes</taxon>
        <taxon>ecological metagenomes</taxon>
    </lineage>
</organism>
<accession>A0A3B0TMC4</accession>
<dbReference type="PRINTS" id="PR00153">
    <property type="entry name" value="CSAPPISMRASE"/>
</dbReference>
<reference evidence="2" key="1">
    <citation type="submission" date="2018-06" db="EMBL/GenBank/DDBJ databases">
        <authorList>
            <person name="Zhirakovskaya E."/>
        </authorList>
    </citation>
    <scope>NUCLEOTIDE SEQUENCE</scope>
</reference>